<dbReference type="InterPro" id="IPR036390">
    <property type="entry name" value="WH_DNA-bd_sf"/>
</dbReference>
<comment type="similarity">
    <text evidence="1 5">Belongs to the eukaryotic ribosomal protein eS19 family.</text>
</comment>
<evidence type="ECO:0000313" key="6">
    <source>
        <dbReference type="EMBL" id="KXA89443.1"/>
    </source>
</evidence>
<evidence type="ECO:0000313" key="7">
    <source>
        <dbReference type="Proteomes" id="UP000070184"/>
    </source>
</evidence>
<dbReference type="InterPro" id="IPR001266">
    <property type="entry name" value="Ribosomal_eS19"/>
</dbReference>
<dbReference type="Pfam" id="PF01090">
    <property type="entry name" value="Ribosomal_S19e"/>
    <property type="match status" value="1"/>
</dbReference>
<keyword evidence="3 5" id="KW-0687">Ribonucleoprotein</keyword>
<reference evidence="6 7" key="1">
    <citation type="journal article" date="2016" name="Sci. Rep.">
        <title>Metabolic traits of an uncultured archaeal lineage -MSBL1- from brine pools of the Red Sea.</title>
        <authorList>
            <person name="Mwirichia R."/>
            <person name="Alam I."/>
            <person name="Rashid M."/>
            <person name="Vinu M."/>
            <person name="Ba-Alawi W."/>
            <person name="Anthony Kamau A."/>
            <person name="Kamanda Ngugi D."/>
            <person name="Goker M."/>
            <person name="Klenk H.P."/>
            <person name="Bajic V."/>
            <person name="Stingl U."/>
        </authorList>
    </citation>
    <scope>NUCLEOTIDE SEQUENCE [LARGE SCALE GENOMIC DNA]</scope>
    <source>
        <strain evidence="6">SCGC-AAA259B11</strain>
    </source>
</reference>
<comment type="subunit">
    <text evidence="5">Part of the 30S ribosomal subunit.</text>
</comment>
<evidence type="ECO:0000256" key="1">
    <source>
        <dbReference type="ARBA" id="ARBA00010014"/>
    </source>
</evidence>
<dbReference type="Proteomes" id="UP000070184">
    <property type="component" value="Unassembled WGS sequence"/>
</dbReference>
<keyword evidence="2 5" id="KW-0689">Ribosomal protein</keyword>
<dbReference type="SUPFAM" id="SSF46785">
    <property type="entry name" value="Winged helix' DNA-binding domain"/>
    <property type="match status" value="1"/>
</dbReference>
<dbReference type="GO" id="GO:0003735">
    <property type="term" value="F:structural constituent of ribosome"/>
    <property type="evidence" value="ECO:0007669"/>
    <property type="project" value="InterPro"/>
</dbReference>
<dbReference type="FunFam" id="1.10.10.10:FF:000449">
    <property type="entry name" value="30S ribosomal protein S19e"/>
    <property type="match status" value="1"/>
</dbReference>
<dbReference type="GO" id="GO:0000028">
    <property type="term" value="P:ribosomal small subunit assembly"/>
    <property type="evidence" value="ECO:0007669"/>
    <property type="project" value="TreeGrafter"/>
</dbReference>
<dbReference type="GO" id="GO:0006412">
    <property type="term" value="P:translation"/>
    <property type="evidence" value="ECO:0007669"/>
    <property type="project" value="UniProtKB-UniRule"/>
</dbReference>
<proteinExistence type="inferred from homology"/>
<evidence type="ECO:0000256" key="3">
    <source>
        <dbReference type="ARBA" id="ARBA00023274"/>
    </source>
</evidence>
<organism evidence="6 7">
    <name type="scientific">candidate division MSBL1 archaeon SCGC-AAA259B11</name>
    <dbReference type="NCBI Taxonomy" id="1698260"/>
    <lineage>
        <taxon>Archaea</taxon>
        <taxon>Methanobacteriati</taxon>
        <taxon>Methanobacteriota</taxon>
        <taxon>candidate division MSBL1</taxon>
    </lineage>
</organism>
<protein>
    <recommendedName>
        <fullName evidence="4 5">Small ribosomal subunit protein eS19</fullName>
    </recommendedName>
</protein>
<gene>
    <name evidence="5" type="primary">rps19e</name>
    <name evidence="6" type="ORF">AKJ61_02820</name>
</gene>
<comment type="caution">
    <text evidence="6">The sequence shown here is derived from an EMBL/GenBank/DDBJ whole genome shotgun (WGS) entry which is preliminary data.</text>
</comment>
<dbReference type="Gene3D" id="1.10.10.10">
    <property type="entry name" value="Winged helix-like DNA-binding domain superfamily/Winged helix DNA-binding domain"/>
    <property type="match status" value="1"/>
</dbReference>
<dbReference type="PANTHER" id="PTHR11710:SF0">
    <property type="entry name" value="40S RIBOSOMAL PROTEIN S19"/>
    <property type="match status" value="1"/>
</dbReference>
<accession>A0A133U5I0</accession>
<dbReference type="PANTHER" id="PTHR11710">
    <property type="entry name" value="40S RIBOSOMAL PROTEIN S19"/>
    <property type="match status" value="1"/>
</dbReference>
<evidence type="ECO:0000256" key="2">
    <source>
        <dbReference type="ARBA" id="ARBA00022980"/>
    </source>
</evidence>
<dbReference type="InterPro" id="IPR027548">
    <property type="entry name" value="Ribosomal_eS19_archaeal"/>
</dbReference>
<evidence type="ECO:0000256" key="4">
    <source>
        <dbReference type="ARBA" id="ARBA00035143"/>
    </source>
</evidence>
<sequence length="141" mass="15803">MSIKNVRPEKLTEELSEELKKLGAIKPPEWSHFVKTGPHKERPPDQPDWWFLRSASILRKVYEKGPIGVSRLRSLYGGRAARGSSPERFRQGSGKIVRTMLQQLEEAGLVKKIKGEGRKIAPQGKSLLDKLANKMNSGEGS</sequence>
<evidence type="ECO:0000256" key="5">
    <source>
        <dbReference type="HAMAP-Rule" id="MF_01474"/>
    </source>
</evidence>
<dbReference type="SMART" id="SM01413">
    <property type="entry name" value="Ribosomal_S19e"/>
    <property type="match status" value="1"/>
</dbReference>
<dbReference type="InterPro" id="IPR036388">
    <property type="entry name" value="WH-like_DNA-bd_sf"/>
</dbReference>
<keyword evidence="7" id="KW-1185">Reference proteome</keyword>
<comment type="function">
    <text evidence="5">May be involved in maturation of the 30S ribosomal subunit.</text>
</comment>
<dbReference type="EMBL" id="LHXK01000036">
    <property type="protein sequence ID" value="KXA89443.1"/>
    <property type="molecule type" value="Genomic_DNA"/>
</dbReference>
<dbReference type="GO" id="GO:0003723">
    <property type="term" value="F:RNA binding"/>
    <property type="evidence" value="ECO:0007669"/>
    <property type="project" value="TreeGrafter"/>
</dbReference>
<dbReference type="NCBIfam" id="NF006811">
    <property type="entry name" value="PRK09333.1"/>
    <property type="match status" value="1"/>
</dbReference>
<dbReference type="HAMAP" id="MF_01474">
    <property type="entry name" value="Ribosomal_eS19"/>
    <property type="match status" value="1"/>
</dbReference>
<name>A0A133U5I0_9EURY</name>
<dbReference type="GO" id="GO:0022627">
    <property type="term" value="C:cytosolic small ribosomal subunit"/>
    <property type="evidence" value="ECO:0007669"/>
    <property type="project" value="TreeGrafter"/>
</dbReference>
<dbReference type="AlphaFoldDB" id="A0A133U5I0"/>